<feature type="binding site" evidence="7">
    <location>
        <position position="154"/>
    </location>
    <ligand>
        <name>Mg(2+)</name>
        <dbReference type="ChEBI" id="CHEBI:18420"/>
    </ligand>
</feature>
<accession>B8JCN1</accession>
<name>B8JCN1_ANAD2</name>
<dbReference type="PANTHER" id="PTHR22926">
    <property type="entry name" value="PHOSPHO-N-ACETYLMURAMOYL-PENTAPEPTIDE-TRANSFERASE"/>
    <property type="match status" value="1"/>
</dbReference>
<evidence type="ECO:0000256" key="4">
    <source>
        <dbReference type="ARBA" id="ARBA00022692"/>
    </source>
</evidence>
<dbReference type="AlphaFoldDB" id="B8JCN1"/>
<dbReference type="Pfam" id="PF00953">
    <property type="entry name" value="Glycos_transf_4"/>
    <property type="match status" value="1"/>
</dbReference>
<dbReference type="InterPro" id="IPR000715">
    <property type="entry name" value="Glycosyl_transferase_4"/>
</dbReference>
<protein>
    <submittedName>
        <fullName evidence="9">Glycosyl transferase family 4</fullName>
    </submittedName>
</protein>
<keyword evidence="10" id="KW-1185">Reference proteome</keyword>
<evidence type="ECO:0000256" key="1">
    <source>
        <dbReference type="ARBA" id="ARBA00004651"/>
    </source>
</evidence>
<dbReference type="RefSeq" id="WP_015935434.1">
    <property type="nucleotide sequence ID" value="NC_011891.1"/>
</dbReference>
<feature type="transmembrane region" description="Helical" evidence="8">
    <location>
        <begin position="51"/>
        <end position="69"/>
    </location>
</feature>
<feature type="transmembrane region" description="Helical" evidence="8">
    <location>
        <begin position="105"/>
        <end position="127"/>
    </location>
</feature>
<keyword evidence="6 8" id="KW-0472">Membrane</keyword>
<evidence type="ECO:0000256" key="3">
    <source>
        <dbReference type="ARBA" id="ARBA00022679"/>
    </source>
</evidence>
<keyword evidence="7" id="KW-0479">Metal-binding</keyword>
<evidence type="ECO:0000313" key="10">
    <source>
        <dbReference type="Proteomes" id="UP000007089"/>
    </source>
</evidence>
<dbReference type="GO" id="GO:0016780">
    <property type="term" value="F:phosphotransferase activity, for other substituted phosphate groups"/>
    <property type="evidence" value="ECO:0007669"/>
    <property type="project" value="InterPro"/>
</dbReference>
<evidence type="ECO:0000256" key="8">
    <source>
        <dbReference type="SAM" id="Phobius"/>
    </source>
</evidence>
<dbReference type="GO" id="GO:0009103">
    <property type="term" value="P:lipopolysaccharide biosynthetic process"/>
    <property type="evidence" value="ECO:0007669"/>
    <property type="project" value="TreeGrafter"/>
</dbReference>
<evidence type="ECO:0000256" key="6">
    <source>
        <dbReference type="ARBA" id="ARBA00023136"/>
    </source>
</evidence>
<comment type="cofactor">
    <cofactor evidence="7">
        <name>Mg(2+)</name>
        <dbReference type="ChEBI" id="CHEBI:18420"/>
    </cofactor>
</comment>
<dbReference type="GO" id="GO:0046872">
    <property type="term" value="F:metal ion binding"/>
    <property type="evidence" value="ECO:0007669"/>
    <property type="project" value="UniProtKB-KW"/>
</dbReference>
<feature type="transmembrane region" description="Helical" evidence="8">
    <location>
        <begin position="161"/>
        <end position="179"/>
    </location>
</feature>
<feature type="transmembrane region" description="Helical" evidence="8">
    <location>
        <begin position="287"/>
        <end position="306"/>
    </location>
</feature>
<dbReference type="GO" id="GO:0044038">
    <property type="term" value="P:cell wall macromolecule biosynthetic process"/>
    <property type="evidence" value="ECO:0007669"/>
    <property type="project" value="TreeGrafter"/>
</dbReference>
<dbReference type="CDD" id="cd06854">
    <property type="entry name" value="GT_WbpL_WbcO_like"/>
    <property type="match status" value="1"/>
</dbReference>
<dbReference type="HOGENOM" id="CLU_023982_3_1_7"/>
<feature type="transmembrane region" description="Helical" evidence="8">
    <location>
        <begin position="133"/>
        <end position="154"/>
    </location>
</feature>
<keyword evidence="4 8" id="KW-0812">Transmembrane</keyword>
<dbReference type="PANTHER" id="PTHR22926:SF3">
    <property type="entry name" value="UNDECAPRENYL-PHOSPHATE ALPHA-N-ACETYLGLUCOSAMINYL 1-PHOSPHATE TRANSFERASE"/>
    <property type="match status" value="1"/>
</dbReference>
<keyword evidence="2" id="KW-1003">Cell membrane</keyword>
<sequence>MNMMSWQFGLACLTFVAAVAVTWLVKQVALRRNLLDAPNERSAHVRPTPRLGGMGIMAAFVPAALTLAVVEELGARVIAVVALTALVAIVGLVDDLHPLRARTRFGAQVVLACAVVFGAADGGRVAWSLLPEAARPLAPVLSVLWIVWLTNLYNFMDGIDGLAGGQAVLASAAIAVAAFGMGVPAVGGLAVLMGAAAAGFLVFNFPPASIFMGDVGSTALGFFFASLPLVADGGRLPVEVVGLALALFILDATTTLVRRLARGERFYQAHRSHWYQRPLTCGVHHRAITLTAYAGMLIVGVLATRFDGAKPLAMRVGLVGGAVLVFLALVGVVLGLERRSAAAAPRPEARA</sequence>
<feature type="transmembrane region" description="Helical" evidence="8">
    <location>
        <begin position="236"/>
        <end position="257"/>
    </location>
</feature>
<gene>
    <name evidence="9" type="ordered locus">A2cp1_4434</name>
</gene>
<dbReference type="GO" id="GO:0005886">
    <property type="term" value="C:plasma membrane"/>
    <property type="evidence" value="ECO:0007669"/>
    <property type="project" value="UniProtKB-SubCell"/>
</dbReference>
<feature type="transmembrane region" description="Helical" evidence="8">
    <location>
        <begin position="6"/>
        <end position="25"/>
    </location>
</feature>
<feature type="transmembrane region" description="Helical" evidence="8">
    <location>
        <begin position="185"/>
        <end position="203"/>
    </location>
</feature>
<comment type="subcellular location">
    <subcellularLocation>
        <location evidence="1">Cell membrane</location>
        <topology evidence="1">Multi-pass membrane protein</topology>
    </subcellularLocation>
</comment>
<dbReference type="GO" id="GO:0071555">
    <property type="term" value="P:cell wall organization"/>
    <property type="evidence" value="ECO:0007669"/>
    <property type="project" value="TreeGrafter"/>
</dbReference>
<keyword evidence="7" id="KW-0460">Magnesium</keyword>
<proteinExistence type="predicted"/>
<dbReference type="Proteomes" id="UP000007089">
    <property type="component" value="Chromosome"/>
</dbReference>
<dbReference type="EMBL" id="CP001359">
    <property type="protein sequence ID" value="ACL67751.1"/>
    <property type="molecule type" value="Genomic_DNA"/>
</dbReference>
<feature type="transmembrane region" description="Helical" evidence="8">
    <location>
        <begin position="75"/>
        <end position="93"/>
    </location>
</feature>
<feature type="transmembrane region" description="Helical" evidence="8">
    <location>
        <begin position="312"/>
        <end position="336"/>
    </location>
</feature>
<reference evidence="9" key="1">
    <citation type="submission" date="2009-01" db="EMBL/GenBank/DDBJ databases">
        <title>Complete sequence of Anaeromyxobacter dehalogenans 2CP-1.</title>
        <authorList>
            <consortium name="US DOE Joint Genome Institute"/>
            <person name="Lucas S."/>
            <person name="Copeland A."/>
            <person name="Lapidus A."/>
            <person name="Glavina del Rio T."/>
            <person name="Dalin E."/>
            <person name="Tice H."/>
            <person name="Bruce D."/>
            <person name="Goodwin L."/>
            <person name="Pitluck S."/>
            <person name="Saunders E."/>
            <person name="Brettin T."/>
            <person name="Detter J.C."/>
            <person name="Han C."/>
            <person name="Larimer F."/>
            <person name="Land M."/>
            <person name="Hauser L."/>
            <person name="Kyrpides N."/>
            <person name="Ovchinnikova G."/>
            <person name="Beliaev A.S."/>
            <person name="Richardson P."/>
        </authorList>
    </citation>
    <scope>NUCLEOTIDE SEQUENCE</scope>
    <source>
        <strain evidence="9">2CP-1</strain>
    </source>
</reference>
<evidence type="ECO:0000313" key="9">
    <source>
        <dbReference type="EMBL" id="ACL67751.1"/>
    </source>
</evidence>
<evidence type="ECO:0000256" key="5">
    <source>
        <dbReference type="ARBA" id="ARBA00022989"/>
    </source>
</evidence>
<evidence type="ECO:0000256" key="7">
    <source>
        <dbReference type="PIRSR" id="PIRSR600715-1"/>
    </source>
</evidence>
<feature type="transmembrane region" description="Helical" evidence="8">
    <location>
        <begin position="210"/>
        <end position="230"/>
    </location>
</feature>
<feature type="binding site" evidence="7">
    <location>
        <position position="214"/>
    </location>
    <ligand>
        <name>Mg(2+)</name>
        <dbReference type="ChEBI" id="CHEBI:18420"/>
    </ligand>
</feature>
<organism evidence="9 10">
    <name type="scientific">Anaeromyxobacter dehalogenans (strain ATCC BAA-258 / DSM 21875 / 2CP-1)</name>
    <dbReference type="NCBI Taxonomy" id="455488"/>
    <lineage>
        <taxon>Bacteria</taxon>
        <taxon>Pseudomonadati</taxon>
        <taxon>Myxococcota</taxon>
        <taxon>Myxococcia</taxon>
        <taxon>Myxococcales</taxon>
        <taxon>Cystobacterineae</taxon>
        <taxon>Anaeromyxobacteraceae</taxon>
        <taxon>Anaeromyxobacter</taxon>
    </lineage>
</organism>
<dbReference type="KEGG" id="acp:A2cp1_4434"/>
<keyword evidence="5 8" id="KW-1133">Transmembrane helix</keyword>
<keyword evidence="3 9" id="KW-0808">Transferase</keyword>
<evidence type="ECO:0000256" key="2">
    <source>
        <dbReference type="ARBA" id="ARBA00022475"/>
    </source>
</evidence>